<dbReference type="InterPro" id="IPR056792">
    <property type="entry name" value="PRC_RimM"/>
</dbReference>
<dbReference type="RefSeq" id="WP_015160438.1">
    <property type="nucleotide sequence ID" value="NC_019697.1"/>
</dbReference>
<sequence>MTIRPSKTPRSKVASGTAPLVPPDGWMEIGSIVGAQGIKGEVKVYPNSDFPERFERAGERWLWGATDVEPRSIQLQKGYEIPGKGLFVVQLAGIETRSQAENLRGQMLLLPATDRPRLSPGEYHSQDLIGLPVFHGVTGVEVGTVADIFTAGHEILVVSVPNGDGKIAEAMIPFVKEIVPVVDLANRRIEILPPPGLLELYVTAKPLSGFKDLQDLQD</sequence>
<dbReference type="PANTHER" id="PTHR33692:SF1">
    <property type="entry name" value="RIBOSOME MATURATION FACTOR RIMM"/>
    <property type="match status" value="1"/>
</dbReference>
<reference evidence="8 9" key="1">
    <citation type="submission" date="2012-05" db="EMBL/GenBank/DDBJ databases">
        <title>Finished chromosome of genome of Chamaesiphon sp. PCC 6605.</title>
        <authorList>
            <consortium name="US DOE Joint Genome Institute"/>
            <person name="Gugger M."/>
            <person name="Coursin T."/>
            <person name="Rippka R."/>
            <person name="Tandeau De Marsac N."/>
            <person name="Huntemann M."/>
            <person name="Wei C.-L."/>
            <person name="Han J."/>
            <person name="Detter J.C."/>
            <person name="Han C."/>
            <person name="Tapia R."/>
            <person name="Chen A."/>
            <person name="Kyrpides N."/>
            <person name="Mavromatis K."/>
            <person name="Markowitz V."/>
            <person name="Szeto E."/>
            <person name="Ivanova N."/>
            <person name="Pagani I."/>
            <person name="Pati A."/>
            <person name="Goodwin L."/>
            <person name="Nordberg H.P."/>
            <person name="Cantor M.N."/>
            <person name="Hua S.X."/>
            <person name="Woyke T."/>
            <person name="Kerfeld C.A."/>
        </authorList>
    </citation>
    <scope>NUCLEOTIDE SEQUENCE [LARGE SCALE GENOMIC DNA]</scope>
    <source>
        <strain evidence="9">ATCC 27169 / PCC 6605</strain>
    </source>
</reference>
<dbReference type="Pfam" id="PF24986">
    <property type="entry name" value="PRC_RimM"/>
    <property type="match status" value="1"/>
</dbReference>
<dbReference type="InterPro" id="IPR011961">
    <property type="entry name" value="RimM"/>
</dbReference>
<keyword evidence="3 5" id="KW-0698">rRNA processing</keyword>
<dbReference type="GO" id="GO:0005840">
    <property type="term" value="C:ribosome"/>
    <property type="evidence" value="ECO:0007669"/>
    <property type="project" value="InterPro"/>
</dbReference>
<dbReference type="InterPro" id="IPR009000">
    <property type="entry name" value="Transl_B-barrel_sf"/>
</dbReference>
<dbReference type="GO" id="GO:0006364">
    <property type="term" value="P:rRNA processing"/>
    <property type="evidence" value="ECO:0007669"/>
    <property type="project" value="UniProtKB-UniRule"/>
</dbReference>
<accession>K9UHN8</accession>
<evidence type="ECO:0000256" key="2">
    <source>
        <dbReference type="ARBA" id="ARBA00022517"/>
    </source>
</evidence>
<name>K9UHN8_CHAP6</name>
<dbReference type="InterPro" id="IPR036976">
    <property type="entry name" value="RimM_N_sf"/>
</dbReference>
<evidence type="ECO:0000256" key="3">
    <source>
        <dbReference type="ARBA" id="ARBA00022552"/>
    </source>
</evidence>
<dbReference type="HOGENOM" id="CLU_077636_3_0_3"/>
<dbReference type="SUPFAM" id="SSF50447">
    <property type="entry name" value="Translation proteins"/>
    <property type="match status" value="1"/>
</dbReference>
<organism evidence="8 9">
    <name type="scientific">Chamaesiphon minutus (strain ATCC 27169 / PCC 6605)</name>
    <dbReference type="NCBI Taxonomy" id="1173020"/>
    <lineage>
        <taxon>Bacteria</taxon>
        <taxon>Bacillati</taxon>
        <taxon>Cyanobacteriota</taxon>
        <taxon>Cyanophyceae</taxon>
        <taxon>Gomontiellales</taxon>
        <taxon>Chamaesiphonaceae</taxon>
        <taxon>Chamaesiphon</taxon>
    </lineage>
</organism>
<dbReference type="eggNOG" id="COG0806">
    <property type="taxonomic scope" value="Bacteria"/>
</dbReference>
<comment type="subunit">
    <text evidence="5">Binds ribosomal protein uS19.</text>
</comment>
<evidence type="ECO:0000256" key="5">
    <source>
        <dbReference type="HAMAP-Rule" id="MF_00014"/>
    </source>
</evidence>
<keyword evidence="2 5" id="KW-0690">Ribosome biogenesis</keyword>
<dbReference type="PANTHER" id="PTHR33692">
    <property type="entry name" value="RIBOSOME MATURATION FACTOR RIMM"/>
    <property type="match status" value="1"/>
</dbReference>
<evidence type="ECO:0000313" key="8">
    <source>
        <dbReference type="EMBL" id="AFY94300.1"/>
    </source>
</evidence>
<dbReference type="Proteomes" id="UP000010366">
    <property type="component" value="Chromosome"/>
</dbReference>
<evidence type="ECO:0000256" key="1">
    <source>
        <dbReference type="ARBA" id="ARBA00022490"/>
    </source>
</evidence>
<dbReference type="NCBIfam" id="TIGR02273">
    <property type="entry name" value="16S_RimM"/>
    <property type="match status" value="1"/>
</dbReference>
<keyword evidence="9" id="KW-1185">Reference proteome</keyword>
<comment type="subcellular location">
    <subcellularLocation>
        <location evidence="5">Cytoplasm</location>
    </subcellularLocation>
</comment>
<dbReference type="EMBL" id="CP003600">
    <property type="protein sequence ID" value="AFY94300.1"/>
    <property type="molecule type" value="Genomic_DNA"/>
</dbReference>
<dbReference type="InterPro" id="IPR011033">
    <property type="entry name" value="PRC_barrel-like_sf"/>
</dbReference>
<keyword evidence="1 5" id="KW-0963">Cytoplasm</keyword>
<dbReference type="Gene3D" id="2.30.30.240">
    <property type="entry name" value="PRC-barrel domain"/>
    <property type="match status" value="1"/>
</dbReference>
<dbReference type="SUPFAM" id="SSF50346">
    <property type="entry name" value="PRC-barrel domain"/>
    <property type="match status" value="1"/>
</dbReference>
<evidence type="ECO:0000259" key="6">
    <source>
        <dbReference type="Pfam" id="PF01782"/>
    </source>
</evidence>
<comment type="domain">
    <text evidence="5">The PRC barrel domain binds ribosomal protein uS19.</text>
</comment>
<dbReference type="GO" id="GO:0005737">
    <property type="term" value="C:cytoplasm"/>
    <property type="evidence" value="ECO:0007669"/>
    <property type="project" value="UniProtKB-SubCell"/>
</dbReference>
<evidence type="ECO:0000313" key="9">
    <source>
        <dbReference type="Proteomes" id="UP000010366"/>
    </source>
</evidence>
<protein>
    <recommendedName>
        <fullName evidence="5">Ribosome maturation factor RimM</fullName>
    </recommendedName>
</protein>
<evidence type="ECO:0000259" key="7">
    <source>
        <dbReference type="Pfam" id="PF24986"/>
    </source>
</evidence>
<dbReference type="KEGG" id="cmp:Cha6605_3296"/>
<comment type="similarity">
    <text evidence="5">Belongs to the RimM family.</text>
</comment>
<keyword evidence="4 5" id="KW-0143">Chaperone</keyword>
<dbReference type="InterPro" id="IPR002676">
    <property type="entry name" value="RimM_N"/>
</dbReference>
<feature type="domain" description="RimM N-terminal" evidence="6">
    <location>
        <begin position="29"/>
        <end position="112"/>
    </location>
</feature>
<dbReference type="PATRIC" id="fig|1173020.3.peg.3788"/>
<dbReference type="STRING" id="1173020.Cha6605_3296"/>
<dbReference type="GO" id="GO:0042274">
    <property type="term" value="P:ribosomal small subunit biogenesis"/>
    <property type="evidence" value="ECO:0007669"/>
    <property type="project" value="UniProtKB-UniRule"/>
</dbReference>
<dbReference type="Gene3D" id="2.40.30.60">
    <property type="entry name" value="RimM"/>
    <property type="match status" value="1"/>
</dbReference>
<evidence type="ECO:0000256" key="4">
    <source>
        <dbReference type="ARBA" id="ARBA00023186"/>
    </source>
</evidence>
<gene>
    <name evidence="5" type="primary">rimM</name>
    <name evidence="8" type="ORF">Cha6605_3296</name>
</gene>
<dbReference type="GO" id="GO:0043022">
    <property type="term" value="F:ribosome binding"/>
    <property type="evidence" value="ECO:0007669"/>
    <property type="project" value="InterPro"/>
</dbReference>
<dbReference type="HAMAP" id="MF_00014">
    <property type="entry name" value="Ribosome_mat_RimM"/>
    <property type="match status" value="1"/>
</dbReference>
<dbReference type="Pfam" id="PF01782">
    <property type="entry name" value="RimM"/>
    <property type="match status" value="1"/>
</dbReference>
<comment type="function">
    <text evidence="5">An accessory protein needed during the final step in the assembly of 30S ribosomal subunit, possibly for assembly of the head region. Essential for efficient processing of 16S rRNA. May be needed both before and after RbfA during the maturation of 16S rRNA. It has affinity for free ribosomal 30S subunits but not for 70S ribosomes.</text>
</comment>
<proteinExistence type="inferred from homology"/>
<dbReference type="AlphaFoldDB" id="K9UHN8"/>
<dbReference type="OrthoDB" id="9810331at2"/>
<feature type="domain" description="Ribosome maturation factor RimM PRC barrel" evidence="7">
    <location>
        <begin position="126"/>
        <end position="197"/>
    </location>
</feature>